<protein>
    <submittedName>
        <fullName evidence="2">Uncharacterized protein</fullName>
    </submittedName>
</protein>
<feature type="compositionally biased region" description="Polar residues" evidence="1">
    <location>
        <begin position="76"/>
        <end position="86"/>
    </location>
</feature>
<keyword evidence="3" id="KW-1185">Reference proteome</keyword>
<organism evidence="2 3">
    <name type="scientific">Protopolystoma xenopodis</name>
    <dbReference type="NCBI Taxonomy" id="117903"/>
    <lineage>
        <taxon>Eukaryota</taxon>
        <taxon>Metazoa</taxon>
        <taxon>Spiralia</taxon>
        <taxon>Lophotrochozoa</taxon>
        <taxon>Platyhelminthes</taxon>
        <taxon>Monogenea</taxon>
        <taxon>Polyopisthocotylea</taxon>
        <taxon>Polystomatidea</taxon>
        <taxon>Polystomatidae</taxon>
        <taxon>Protopolystoma</taxon>
    </lineage>
</organism>
<gene>
    <name evidence="2" type="ORF">PXEA_LOCUS2022</name>
</gene>
<dbReference type="Proteomes" id="UP000784294">
    <property type="component" value="Unassembled WGS sequence"/>
</dbReference>
<evidence type="ECO:0000313" key="3">
    <source>
        <dbReference type="Proteomes" id="UP000784294"/>
    </source>
</evidence>
<evidence type="ECO:0000256" key="1">
    <source>
        <dbReference type="SAM" id="MobiDB-lite"/>
    </source>
</evidence>
<proteinExistence type="predicted"/>
<dbReference type="AlphaFoldDB" id="A0A3S5AZ19"/>
<evidence type="ECO:0000313" key="2">
    <source>
        <dbReference type="EMBL" id="VEL08582.1"/>
    </source>
</evidence>
<feature type="region of interest" description="Disordered" evidence="1">
    <location>
        <begin position="64"/>
        <end position="89"/>
    </location>
</feature>
<sequence length="101" mass="11736">MILQQKRNVGFRQYRKPPDPHFLLPFDPDINWFRGASLYVWYLETDRIHQFLFAPNPLDFGEPGNCQLEKPKISENGESSKQNTSPPEIEYNVTAANALEL</sequence>
<dbReference type="EMBL" id="CAAALY010004304">
    <property type="protein sequence ID" value="VEL08582.1"/>
    <property type="molecule type" value="Genomic_DNA"/>
</dbReference>
<reference evidence="2" key="1">
    <citation type="submission" date="2018-11" db="EMBL/GenBank/DDBJ databases">
        <authorList>
            <consortium name="Pathogen Informatics"/>
        </authorList>
    </citation>
    <scope>NUCLEOTIDE SEQUENCE</scope>
</reference>
<accession>A0A3S5AZ19</accession>
<name>A0A3S5AZ19_9PLAT</name>
<comment type="caution">
    <text evidence="2">The sequence shown here is derived from an EMBL/GenBank/DDBJ whole genome shotgun (WGS) entry which is preliminary data.</text>
</comment>